<feature type="region of interest" description="Disordered" evidence="1">
    <location>
        <begin position="1"/>
        <end position="20"/>
    </location>
</feature>
<accession>A0A2P2N5H8</accession>
<dbReference type="AlphaFoldDB" id="A0A2P2N5H8"/>
<evidence type="ECO:0000313" key="2">
    <source>
        <dbReference type="EMBL" id="MBX37714.1"/>
    </source>
</evidence>
<organism evidence="2">
    <name type="scientific">Rhizophora mucronata</name>
    <name type="common">Asiatic mangrove</name>
    <dbReference type="NCBI Taxonomy" id="61149"/>
    <lineage>
        <taxon>Eukaryota</taxon>
        <taxon>Viridiplantae</taxon>
        <taxon>Streptophyta</taxon>
        <taxon>Embryophyta</taxon>
        <taxon>Tracheophyta</taxon>
        <taxon>Spermatophyta</taxon>
        <taxon>Magnoliopsida</taxon>
        <taxon>eudicotyledons</taxon>
        <taxon>Gunneridae</taxon>
        <taxon>Pentapetalae</taxon>
        <taxon>rosids</taxon>
        <taxon>fabids</taxon>
        <taxon>Malpighiales</taxon>
        <taxon>Rhizophoraceae</taxon>
        <taxon>Rhizophora</taxon>
    </lineage>
</organism>
<dbReference type="EMBL" id="GGEC01057230">
    <property type="protein sequence ID" value="MBX37714.1"/>
    <property type="molecule type" value="Transcribed_RNA"/>
</dbReference>
<sequence>MNFLRSGKKTESAAQWLSSNGDKRKRIGSCTLLINKKYATQLYLFPSPKVPNIGVLGGVGKHEGRPKGEGTNETKIIWDVFKKKRQGECLGNAHSLLKHLKPRWGQLPQTLLSILISPHPL</sequence>
<evidence type="ECO:0000256" key="1">
    <source>
        <dbReference type="SAM" id="MobiDB-lite"/>
    </source>
</evidence>
<proteinExistence type="predicted"/>
<protein>
    <submittedName>
        <fullName evidence="2">Uncharacterized protein</fullName>
    </submittedName>
</protein>
<reference evidence="2" key="1">
    <citation type="submission" date="2018-02" db="EMBL/GenBank/DDBJ databases">
        <title>Rhizophora mucronata_Transcriptome.</title>
        <authorList>
            <person name="Meera S.P."/>
            <person name="Sreeshan A."/>
            <person name="Augustine A."/>
        </authorList>
    </citation>
    <scope>NUCLEOTIDE SEQUENCE</scope>
    <source>
        <tissue evidence="2">Leaf</tissue>
    </source>
</reference>
<name>A0A2P2N5H8_RHIMU</name>